<name>A0A8X6K5D5_TRICU</name>
<dbReference type="Proteomes" id="UP000887116">
    <property type="component" value="Unassembled WGS sequence"/>
</dbReference>
<proteinExistence type="predicted"/>
<reference evidence="1" key="1">
    <citation type="submission" date="2020-07" db="EMBL/GenBank/DDBJ databases">
        <title>Multicomponent nature underlies the extraordinary mechanical properties of spider dragline silk.</title>
        <authorList>
            <person name="Kono N."/>
            <person name="Nakamura H."/>
            <person name="Mori M."/>
            <person name="Yoshida Y."/>
            <person name="Ohtoshi R."/>
            <person name="Malay A.D."/>
            <person name="Moran D.A.P."/>
            <person name="Tomita M."/>
            <person name="Numata K."/>
            <person name="Arakawa K."/>
        </authorList>
    </citation>
    <scope>NUCLEOTIDE SEQUENCE</scope>
</reference>
<dbReference type="AlphaFoldDB" id="A0A8X6K5D5"/>
<comment type="caution">
    <text evidence="1">The sequence shown here is derived from an EMBL/GenBank/DDBJ whole genome shotgun (WGS) entry which is preliminary data.</text>
</comment>
<gene>
    <name evidence="1" type="ORF">TNCT_705751</name>
</gene>
<evidence type="ECO:0000313" key="2">
    <source>
        <dbReference type="Proteomes" id="UP000887116"/>
    </source>
</evidence>
<keyword evidence="2" id="KW-1185">Reference proteome</keyword>
<dbReference type="EMBL" id="BMAO01020046">
    <property type="protein sequence ID" value="GFQ64670.1"/>
    <property type="molecule type" value="Genomic_DNA"/>
</dbReference>
<evidence type="ECO:0000313" key="1">
    <source>
        <dbReference type="EMBL" id="GFQ64670.1"/>
    </source>
</evidence>
<organism evidence="1 2">
    <name type="scientific">Trichonephila clavata</name>
    <name type="common">Joro spider</name>
    <name type="synonym">Nephila clavata</name>
    <dbReference type="NCBI Taxonomy" id="2740835"/>
    <lineage>
        <taxon>Eukaryota</taxon>
        <taxon>Metazoa</taxon>
        <taxon>Ecdysozoa</taxon>
        <taxon>Arthropoda</taxon>
        <taxon>Chelicerata</taxon>
        <taxon>Arachnida</taxon>
        <taxon>Araneae</taxon>
        <taxon>Araneomorphae</taxon>
        <taxon>Entelegynae</taxon>
        <taxon>Araneoidea</taxon>
        <taxon>Nephilidae</taxon>
        <taxon>Trichonephila</taxon>
    </lineage>
</organism>
<protein>
    <submittedName>
        <fullName evidence="1">Uncharacterized protein</fullName>
    </submittedName>
</protein>
<accession>A0A8X6K5D5</accession>
<sequence length="95" mass="10783">MRDSLFKKCGILILQENHPNSSKPLLAFSPRVVNSQSVFKIMMGINTTKVNPRNQKLIVVQKKEFIPFRGLLGAESPGLQLLIHRYTKLFFSILG</sequence>